<evidence type="ECO:0000256" key="2">
    <source>
        <dbReference type="ARBA" id="ARBA00005466"/>
    </source>
</evidence>
<dbReference type="GO" id="GO:0071949">
    <property type="term" value="F:FAD binding"/>
    <property type="evidence" value="ECO:0007669"/>
    <property type="project" value="InterPro"/>
</dbReference>
<evidence type="ECO:0000256" key="5">
    <source>
        <dbReference type="ARBA" id="ARBA00023002"/>
    </source>
</evidence>
<comment type="similarity">
    <text evidence="2">Belongs to the oxygen-dependent FAD-linked oxidoreductase family.</text>
</comment>
<dbReference type="PROSITE" id="PS51387">
    <property type="entry name" value="FAD_PCMH"/>
    <property type="match status" value="1"/>
</dbReference>
<dbReference type="PROSITE" id="PS00862">
    <property type="entry name" value="OX2_COVAL_FAD"/>
    <property type="match status" value="1"/>
</dbReference>
<dbReference type="Pfam" id="PF08031">
    <property type="entry name" value="BBE"/>
    <property type="match status" value="1"/>
</dbReference>
<protein>
    <recommendedName>
        <fullName evidence="6">FAD-binding PCMH-type domain-containing protein</fullName>
    </recommendedName>
</protein>
<dbReference type="InterPro" id="IPR016166">
    <property type="entry name" value="FAD-bd_PCMH"/>
</dbReference>
<dbReference type="SUPFAM" id="SSF56176">
    <property type="entry name" value="FAD-binding/transporter-associated domain-like"/>
    <property type="match status" value="1"/>
</dbReference>
<dbReference type="RefSeq" id="WP_064949957.1">
    <property type="nucleotide sequence ID" value="NZ_LZJS01000007.1"/>
</dbReference>
<comment type="cofactor">
    <cofactor evidence="1">
        <name>FAD</name>
        <dbReference type="ChEBI" id="CHEBI:57692"/>
    </cofactor>
</comment>
<dbReference type="Gene3D" id="3.30.465.10">
    <property type="match status" value="1"/>
</dbReference>
<evidence type="ECO:0000256" key="3">
    <source>
        <dbReference type="ARBA" id="ARBA00022630"/>
    </source>
</evidence>
<dbReference type="PANTHER" id="PTHR42973:SF39">
    <property type="entry name" value="FAD-BINDING PCMH-TYPE DOMAIN-CONTAINING PROTEIN"/>
    <property type="match status" value="1"/>
</dbReference>
<dbReference type="Pfam" id="PF01565">
    <property type="entry name" value="FAD_binding_4"/>
    <property type="match status" value="1"/>
</dbReference>
<reference evidence="7 8" key="1">
    <citation type="submission" date="2016-06" db="EMBL/GenBank/DDBJ databases">
        <authorList>
            <person name="Kjaerup R.B."/>
            <person name="Dalgaard T.S."/>
            <person name="Juul-Madsen H.R."/>
        </authorList>
    </citation>
    <scope>NUCLEOTIDE SEQUENCE [LARGE SCALE GENOMIC DNA]</scope>
    <source>
        <strain evidence="7 8">E2464</strain>
    </source>
</reference>
<dbReference type="InterPro" id="IPR016169">
    <property type="entry name" value="FAD-bd_PCMH_sub2"/>
</dbReference>
<keyword evidence="3" id="KW-0285">Flavoprotein</keyword>
<evidence type="ECO:0000256" key="4">
    <source>
        <dbReference type="ARBA" id="ARBA00022827"/>
    </source>
</evidence>
<dbReference type="EMBL" id="LZJS01000007">
    <property type="protein sequence ID" value="OBH66785.1"/>
    <property type="molecule type" value="Genomic_DNA"/>
</dbReference>
<feature type="domain" description="FAD-binding PCMH-type" evidence="6">
    <location>
        <begin position="37"/>
        <end position="207"/>
    </location>
</feature>
<keyword evidence="4" id="KW-0274">FAD</keyword>
<evidence type="ECO:0000256" key="1">
    <source>
        <dbReference type="ARBA" id="ARBA00001974"/>
    </source>
</evidence>
<sequence>MSTTDVITAAANDLAARIGSARVLVPDGAPLIWNAAVQHRPALIVRPESARDVQEAIRVARDRGMRLSVLGGGHDWAGRAVCDGGLVIDMSGMRSVTVDSEARVATVGGGVIAADLIDAVAPYGLVAATGNCGGVGMTGLTLGGGYGPLNGRFGLALDNLLGAEVVLADGRIVTADAIQEAELFWALRGGGGNFGVVTSIRVRLHPLDRLFGGMIMFPWSQAATVWRGLGELLSTAPDELTVNSGLLVGPDGSPVAYFAPAWSGDLGSGEATVTALAKLGTPLSTDVAPMTYGQMLGLFDQACVGGRCWAFRTRTVAGYTPGVIDALVEAGRTATSPPTAIVIHHCHGASTRIAPDQTAFANRREHFVFEIGAGWQEGDGSRHRAWADALSAALASQAFPGGYANLLRPDDHDQIANAYGENAIRLVAAKTHYDPDGVFTAIPLPSVS</sequence>
<evidence type="ECO:0000313" key="8">
    <source>
        <dbReference type="Proteomes" id="UP000093861"/>
    </source>
</evidence>
<dbReference type="PANTHER" id="PTHR42973">
    <property type="entry name" value="BINDING OXIDOREDUCTASE, PUTATIVE (AFU_ORTHOLOGUE AFUA_1G17690)-RELATED"/>
    <property type="match status" value="1"/>
</dbReference>
<proteinExistence type="inferred from homology"/>
<name>A0A1A2SRQ5_9MYCO</name>
<gene>
    <name evidence="7" type="ORF">A5685_17070</name>
</gene>
<evidence type="ECO:0000313" key="7">
    <source>
        <dbReference type="EMBL" id="OBH66785.1"/>
    </source>
</evidence>
<accession>A0A1A2SRQ5</accession>
<dbReference type="InterPro" id="IPR016167">
    <property type="entry name" value="FAD-bd_PCMH_sub1"/>
</dbReference>
<organism evidence="7 8">
    <name type="scientific">Mycobacterium colombiense</name>
    <dbReference type="NCBI Taxonomy" id="339268"/>
    <lineage>
        <taxon>Bacteria</taxon>
        <taxon>Bacillati</taxon>
        <taxon>Actinomycetota</taxon>
        <taxon>Actinomycetes</taxon>
        <taxon>Mycobacteriales</taxon>
        <taxon>Mycobacteriaceae</taxon>
        <taxon>Mycobacterium</taxon>
        <taxon>Mycobacterium avium complex (MAC)</taxon>
    </lineage>
</organism>
<dbReference type="Gene3D" id="3.40.462.20">
    <property type="match status" value="1"/>
</dbReference>
<evidence type="ECO:0000259" key="6">
    <source>
        <dbReference type="PROSITE" id="PS51387"/>
    </source>
</evidence>
<dbReference type="InterPro" id="IPR036318">
    <property type="entry name" value="FAD-bd_PCMH-like_sf"/>
</dbReference>
<keyword evidence="5" id="KW-0560">Oxidoreductase</keyword>
<dbReference type="AlphaFoldDB" id="A0A1A2SRQ5"/>
<dbReference type="InterPro" id="IPR012951">
    <property type="entry name" value="BBE"/>
</dbReference>
<dbReference type="InterPro" id="IPR050416">
    <property type="entry name" value="FAD-linked_Oxidoreductase"/>
</dbReference>
<dbReference type="Proteomes" id="UP000093861">
    <property type="component" value="Unassembled WGS sequence"/>
</dbReference>
<dbReference type="InterPro" id="IPR006093">
    <property type="entry name" value="Oxy_OxRdtase_FAD_BS"/>
</dbReference>
<dbReference type="Gene3D" id="3.30.43.10">
    <property type="entry name" value="Uridine Diphospho-n-acetylenolpyruvylglucosamine Reductase, domain 2"/>
    <property type="match status" value="1"/>
</dbReference>
<dbReference type="InterPro" id="IPR006094">
    <property type="entry name" value="Oxid_FAD_bind_N"/>
</dbReference>
<comment type="caution">
    <text evidence="7">The sequence shown here is derived from an EMBL/GenBank/DDBJ whole genome shotgun (WGS) entry which is preliminary data.</text>
</comment>
<dbReference type="GO" id="GO:0016491">
    <property type="term" value="F:oxidoreductase activity"/>
    <property type="evidence" value="ECO:0007669"/>
    <property type="project" value="UniProtKB-KW"/>
</dbReference>